<dbReference type="RefSeq" id="WP_004862930.1">
    <property type="nucleotide sequence ID" value="NZ_JH725044.1"/>
</dbReference>
<keyword evidence="4" id="KW-1185">Reference proteome</keyword>
<evidence type="ECO:0000256" key="1">
    <source>
        <dbReference type="SAM" id="MobiDB-lite"/>
    </source>
</evidence>
<proteinExistence type="predicted"/>
<reference evidence="3 4" key="1">
    <citation type="submission" date="2012-03" db="EMBL/GenBank/DDBJ databases">
        <title>The Genome Sequence of Bartonella vinsonii subsp. arupensis str. Pm136co.</title>
        <authorList>
            <consortium name="The Broad Institute Genome Sequencing Platform"/>
            <consortium name="The Broad Institute Genome Sequencing Center for Infectious Disease"/>
            <person name="Feldgarden M."/>
            <person name="Kirby J."/>
            <person name="Kosoy M."/>
            <person name="Birtles R."/>
            <person name="Probert W.S."/>
            <person name="Chiaraviglio L."/>
            <person name="Young S.K."/>
            <person name="Zeng Q."/>
            <person name="Gargeya S."/>
            <person name="Fitzgerald M."/>
            <person name="Haas B."/>
            <person name="Abouelleil A."/>
            <person name="Alvarado L."/>
            <person name="Arachchi H.M."/>
            <person name="Berlin A."/>
            <person name="Chapman S.B."/>
            <person name="Gearin G."/>
            <person name="Goldberg J."/>
            <person name="Griggs A."/>
            <person name="Gujja S."/>
            <person name="Hansen M."/>
            <person name="Heiman D."/>
            <person name="Howarth C."/>
            <person name="Larimer J."/>
            <person name="Lui A."/>
            <person name="MacDonald P.J.P."/>
            <person name="McCowen C."/>
            <person name="Montmayeur A."/>
            <person name="Murphy C."/>
            <person name="Neiman D."/>
            <person name="Pearson M."/>
            <person name="Priest M."/>
            <person name="Roberts A."/>
            <person name="Saif S."/>
            <person name="Shea T."/>
            <person name="Sisk P."/>
            <person name="Stolte C."/>
            <person name="Sykes S."/>
            <person name="Wortman J."/>
            <person name="Nusbaum C."/>
            <person name="Birren B."/>
        </authorList>
    </citation>
    <scope>NUCLEOTIDE SEQUENCE [LARGE SCALE GENOMIC DNA]</scope>
    <source>
        <strain evidence="3 4">Pm136co</strain>
    </source>
</reference>
<feature type="transmembrane region" description="Helical" evidence="2">
    <location>
        <begin position="46"/>
        <end position="67"/>
    </location>
</feature>
<keyword evidence="2" id="KW-1133">Transmembrane helix</keyword>
<feature type="transmembrane region" description="Helical" evidence="2">
    <location>
        <begin position="87"/>
        <end position="113"/>
    </location>
</feature>
<keyword evidence="2" id="KW-0812">Transmembrane</keyword>
<protein>
    <submittedName>
        <fullName evidence="3">Uncharacterized protein</fullName>
    </submittedName>
</protein>
<dbReference type="EMBL" id="AIMH01000018">
    <property type="protein sequence ID" value="EJF98068.1"/>
    <property type="molecule type" value="Genomic_DNA"/>
</dbReference>
<evidence type="ECO:0000313" key="4">
    <source>
        <dbReference type="Proteomes" id="UP000008948"/>
    </source>
</evidence>
<keyword evidence="2" id="KW-0472">Membrane</keyword>
<feature type="compositionally biased region" description="Polar residues" evidence="1">
    <location>
        <begin position="1"/>
        <end position="17"/>
    </location>
</feature>
<organism evidence="3 4">
    <name type="scientific">Bartonella vinsonii subsp. arupensis Pm136co</name>
    <dbReference type="NCBI Taxonomy" id="1094561"/>
    <lineage>
        <taxon>Bacteria</taxon>
        <taxon>Pseudomonadati</taxon>
        <taxon>Pseudomonadota</taxon>
        <taxon>Alphaproteobacteria</taxon>
        <taxon>Hyphomicrobiales</taxon>
        <taxon>Bartonellaceae</taxon>
        <taxon>Bartonella</taxon>
    </lineage>
</organism>
<comment type="caution">
    <text evidence="3">The sequence shown here is derived from an EMBL/GenBank/DDBJ whole genome shotgun (WGS) entry which is preliminary data.</text>
</comment>
<accession>A0ABN0GPY4</accession>
<gene>
    <name evidence="3" type="ORF">MEI_00928</name>
</gene>
<dbReference type="Proteomes" id="UP000008948">
    <property type="component" value="Unassembled WGS sequence"/>
</dbReference>
<evidence type="ECO:0000256" key="2">
    <source>
        <dbReference type="SAM" id="Phobius"/>
    </source>
</evidence>
<evidence type="ECO:0000313" key="3">
    <source>
        <dbReference type="EMBL" id="EJF98068.1"/>
    </source>
</evidence>
<feature type="region of interest" description="Disordered" evidence="1">
    <location>
        <begin position="1"/>
        <end position="20"/>
    </location>
</feature>
<name>A0ABN0GPY4_BARVI</name>
<sequence>MTIDTSQHDSAQTQGMKTKSHSAFDKGSKLLAFKGAMILSMRDYKIILCIALALLILGTLRAVYLPVFFLGLFTGEIYGGGGGFFDFIIFLPVFIWGLSIIFLPVVLTLHVFLDRRLKAMLQKLEKSSEQQDKSVFAQTK</sequence>